<dbReference type="InterPro" id="IPR037524">
    <property type="entry name" value="PA14/GLEYA"/>
</dbReference>
<sequence>MKRFMNEKAGAAIIAALALCACGGPSADELPVLIPQPLHVAWHAGTCRLPESLVISADDEGLVLQAEYLAEALSPYAETSVTDDASGYVRLSTDPSMAPEEYALSVKKSGISISGGSDRGVVNGIATLRQLLPAESVSSPEIPCVRISDRPAFGWRGVMLDVSRHFFDKEEIFMMLDQMAMLKLNKFHWHLTDDQGWRIEIKGYPDLTEKGGWRQFNKHDEICMERAAAQRNPDYLLPEKYLRTEGSKTLYGGFYTQDDIREIVAYAAARGIDVIPEIDMPGHFLQAIEHYPELTCFEPQTWTGEAFSSPLCLGKDDVLDFCEEVWEEVFELFPYEYVHIGGDEVNMKNWNRCPLCQARMKKEGLADGHALQAWFTHRMQDFFEANGKRMIGWDELLQGEVTPSTTIMWWRPWMPESVPDATALGCDVILCPQSWFYFSLEEDSGSLIRTSNYDMVPDSLSAGQKSRILGVQGNVWTERVPSWSRVEYMFYPRLLIVAEKGWCPPESVNDKTMIPRLYRYCERLDAQGINYRIPTLENFHEFCVFTDSISSTVTCPLPSAILRYTLDDSVPDTESPVYTGPITFYDDAVLTVRAFHADGRTGDWVRIAYDKCGYAGPVEVEGVRPGLHAEWYFKRFPKCDAVAGARPDGTCVVDTVQFPDVAKGRRATGIIFRGYIDVPEDGIYTFALASNDGSLLRIDGRLVIDNDGEHTLIEKTGQAAMSAGLHPFELRYFDYNGGRVTLALVDENGNRVPFGDGWFFYKED</sequence>
<feature type="chain" id="PRO_5038484406" description="beta-N-acetylhexosaminidase" evidence="7">
    <location>
        <begin position="28"/>
        <end position="764"/>
    </location>
</feature>
<proteinExistence type="inferred from homology"/>
<dbReference type="GO" id="GO:0004563">
    <property type="term" value="F:beta-N-acetylhexosaminidase activity"/>
    <property type="evidence" value="ECO:0007669"/>
    <property type="project" value="UniProtKB-EC"/>
</dbReference>
<dbReference type="SMART" id="SM00758">
    <property type="entry name" value="PA14"/>
    <property type="match status" value="1"/>
</dbReference>
<reference evidence="9" key="2">
    <citation type="journal article" date="2021" name="PeerJ">
        <title>Extensive microbial diversity within the chicken gut microbiome revealed by metagenomics and culture.</title>
        <authorList>
            <person name="Gilroy R."/>
            <person name="Ravi A."/>
            <person name="Getino M."/>
            <person name="Pursley I."/>
            <person name="Horton D.L."/>
            <person name="Alikhan N.F."/>
            <person name="Baker D."/>
            <person name="Gharbi K."/>
            <person name="Hall N."/>
            <person name="Watson M."/>
            <person name="Adriaenssens E.M."/>
            <person name="Foster-Nyarko E."/>
            <person name="Jarju S."/>
            <person name="Secka A."/>
            <person name="Antonio M."/>
            <person name="Oren A."/>
            <person name="Chaudhuri R.R."/>
            <person name="La Ragione R."/>
            <person name="Hildebrand F."/>
            <person name="Pallen M.J."/>
        </authorList>
    </citation>
    <scope>NUCLEOTIDE SEQUENCE</scope>
    <source>
        <strain evidence="9">B2-16538</strain>
    </source>
</reference>
<dbReference type="InterPro" id="IPR015882">
    <property type="entry name" value="HEX_bac_N"/>
</dbReference>
<dbReference type="SUPFAM" id="SSF56988">
    <property type="entry name" value="Anthrax protective antigen"/>
    <property type="match status" value="1"/>
</dbReference>
<evidence type="ECO:0000256" key="6">
    <source>
        <dbReference type="PIRSR" id="PIRSR625705-1"/>
    </source>
</evidence>
<evidence type="ECO:0000256" key="3">
    <source>
        <dbReference type="ARBA" id="ARBA00012663"/>
    </source>
</evidence>
<dbReference type="GO" id="GO:0030203">
    <property type="term" value="P:glycosaminoglycan metabolic process"/>
    <property type="evidence" value="ECO:0007669"/>
    <property type="project" value="TreeGrafter"/>
</dbReference>
<dbReference type="Gene3D" id="3.30.379.10">
    <property type="entry name" value="Chitobiase/beta-hexosaminidase domain 2-like"/>
    <property type="match status" value="1"/>
</dbReference>
<dbReference type="InterPro" id="IPR015883">
    <property type="entry name" value="Glyco_hydro_20_cat"/>
</dbReference>
<dbReference type="PROSITE" id="PS51820">
    <property type="entry name" value="PA14"/>
    <property type="match status" value="1"/>
</dbReference>
<feature type="domain" description="PA14" evidence="8">
    <location>
        <begin position="622"/>
        <end position="758"/>
    </location>
</feature>
<dbReference type="InterPro" id="IPR017853">
    <property type="entry name" value="GH"/>
</dbReference>
<dbReference type="Pfam" id="PF13290">
    <property type="entry name" value="CHB_HEX_C_1"/>
    <property type="match status" value="1"/>
</dbReference>
<dbReference type="InterPro" id="IPR011658">
    <property type="entry name" value="PA14_dom"/>
</dbReference>
<dbReference type="Gene3D" id="3.90.182.10">
    <property type="entry name" value="Toxin - Anthrax Protective Antigen,domain 1"/>
    <property type="match status" value="1"/>
</dbReference>
<dbReference type="EMBL" id="JADILX010000082">
    <property type="protein sequence ID" value="MBO8485836.1"/>
    <property type="molecule type" value="Genomic_DNA"/>
</dbReference>
<dbReference type="EC" id="3.2.1.52" evidence="3"/>
<evidence type="ECO:0000256" key="4">
    <source>
        <dbReference type="ARBA" id="ARBA00022801"/>
    </source>
</evidence>
<organism evidence="9 10">
    <name type="scientific">Candidatus Cryptobacteroides excrementavium</name>
    <dbReference type="NCBI Taxonomy" id="2840759"/>
    <lineage>
        <taxon>Bacteria</taxon>
        <taxon>Pseudomonadati</taxon>
        <taxon>Bacteroidota</taxon>
        <taxon>Bacteroidia</taxon>
        <taxon>Bacteroidales</taxon>
        <taxon>Candidatus Cryptobacteroides</taxon>
    </lineage>
</organism>
<evidence type="ECO:0000256" key="7">
    <source>
        <dbReference type="SAM" id="SignalP"/>
    </source>
</evidence>
<dbReference type="InterPro" id="IPR059177">
    <property type="entry name" value="GH29D-like_dom"/>
</dbReference>
<dbReference type="GO" id="GO:0005975">
    <property type="term" value="P:carbohydrate metabolic process"/>
    <property type="evidence" value="ECO:0007669"/>
    <property type="project" value="InterPro"/>
</dbReference>
<dbReference type="Pfam" id="PF07691">
    <property type="entry name" value="PA14"/>
    <property type="match status" value="1"/>
</dbReference>
<evidence type="ECO:0000313" key="9">
    <source>
        <dbReference type="EMBL" id="MBO8485836.1"/>
    </source>
</evidence>
<dbReference type="PROSITE" id="PS51257">
    <property type="entry name" value="PROKAR_LIPOPROTEIN"/>
    <property type="match status" value="1"/>
</dbReference>
<dbReference type="CDD" id="cd06563">
    <property type="entry name" value="GH20_chitobiase-like"/>
    <property type="match status" value="1"/>
</dbReference>
<name>A0A9D9J3F2_9BACT</name>
<keyword evidence="7" id="KW-0732">Signal</keyword>
<accession>A0A9D9J3F2</accession>
<comment type="similarity">
    <text evidence="2">Belongs to the glycosyl hydrolase 20 family.</text>
</comment>
<comment type="caution">
    <text evidence="9">The sequence shown here is derived from an EMBL/GenBank/DDBJ whole genome shotgun (WGS) entry which is preliminary data.</text>
</comment>
<evidence type="ECO:0000256" key="2">
    <source>
        <dbReference type="ARBA" id="ARBA00006285"/>
    </source>
</evidence>
<dbReference type="Gene3D" id="3.20.20.80">
    <property type="entry name" value="Glycosidases"/>
    <property type="match status" value="1"/>
</dbReference>
<evidence type="ECO:0000256" key="1">
    <source>
        <dbReference type="ARBA" id="ARBA00001231"/>
    </source>
</evidence>
<dbReference type="GO" id="GO:0016020">
    <property type="term" value="C:membrane"/>
    <property type="evidence" value="ECO:0007669"/>
    <property type="project" value="TreeGrafter"/>
</dbReference>
<protein>
    <recommendedName>
        <fullName evidence="3">beta-N-acetylhexosaminidase</fullName>
        <ecNumber evidence="3">3.2.1.52</ecNumber>
    </recommendedName>
</protein>
<feature type="signal peptide" evidence="7">
    <location>
        <begin position="1"/>
        <end position="27"/>
    </location>
</feature>
<dbReference type="Proteomes" id="UP000823750">
    <property type="component" value="Unassembled WGS sequence"/>
</dbReference>
<dbReference type="PANTHER" id="PTHR22600:SF57">
    <property type="entry name" value="BETA-N-ACETYLHEXOSAMINIDASE"/>
    <property type="match status" value="1"/>
</dbReference>
<dbReference type="PRINTS" id="PR00738">
    <property type="entry name" value="GLHYDRLASE20"/>
</dbReference>
<dbReference type="InterPro" id="IPR025705">
    <property type="entry name" value="Beta_hexosaminidase_sua/sub"/>
</dbReference>
<feature type="active site" description="Proton donor" evidence="6">
    <location>
        <position position="344"/>
    </location>
</feature>
<dbReference type="Pfam" id="PF02838">
    <property type="entry name" value="Glyco_hydro_20b"/>
    <property type="match status" value="1"/>
</dbReference>
<dbReference type="AlphaFoldDB" id="A0A9D9J3F2"/>
<dbReference type="SUPFAM" id="SSF51445">
    <property type="entry name" value="(Trans)glycosidases"/>
    <property type="match status" value="1"/>
</dbReference>
<keyword evidence="4" id="KW-0378">Hydrolase</keyword>
<evidence type="ECO:0000259" key="8">
    <source>
        <dbReference type="PROSITE" id="PS51820"/>
    </source>
</evidence>
<evidence type="ECO:0000313" key="10">
    <source>
        <dbReference type="Proteomes" id="UP000823750"/>
    </source>
</evidence>
<evidence type="ECO:0000256" key="5">
    <source>
        <dbReference type="ARBA" id="ARBA00023295"/>
    </source>
</evidence>
<dbReference type="Pfam" id="PF00728">
    <property type="entry name" value="Glyco_hydro_20"/>
    <property type="match status" value="1"/>
</dbReference>
<dbReference type="SUPFAM" id="SSF55545">
    <property type="entry name" value="beta-N-acetylhexosaminidase-like domain"/>
    <property type="match status" value="1"/>
</dbReference>
<reference evidence="9" key="1">
    <citation type="submission" date="2020-10" db="EMBL/GenBank/DDBJ databases">
        <authorList>
            <person name="Gilroy R."/>
        </authorList>
    </citation>
    <scope>NUCLEOTIDE SEQUENCE</scope>
    <source>
        <strain evidence="9">B2-16538</strain>
    </source>
</reference>
<keyword evidence="5" id="KW-0326">Glycosidase</keyword>
<dbReference type="PANTHER" id="PTHR22600">
    <property type="entry name" value="BETA-HEXOSAMINIDASE"/>
    <property type="match status" value="1"/>
</dbReference>
<gene>
    <name evidence="9" type="ORF">IAB78_05370</name>
</gene>
<dbReference type="InterPro" id="IPR029018">
    <property type="entry name" value="Hex-like_dom2"/>
</dbReference>
<comment type="catalytic activity">
    <reaction evidence="1">
        <text>Hydrolysis of terminal non-reducing N-acetyl-D-hexosamine residues in N-acetyl-beta-D-hexosaminides.</text>
        <dbReference type="EC" id="3.2.1.52"/>
    </reaction>
</comment>